<comment type="caution">
    <text evidence="2">The sequence shown here is derived from an EMBL/GenBank/DDBJ whole genome shotgun (WGS) entry which is preliminary data.</text>
</comment>
<keyword evidence="1" id="KW-1133">Transmembrane helix</keyword>
<dbReference type="OrthoDB" id="9984987at2"/>
<feature type="transmembrane region" description="Helical" evidence="1">
    <location>
        <begin position="88"/>
        <end position="110"/>
    </location>
</feature>
<dbReference type="EMBL" id="LAHO01000018">
    <property type="protein sequence ID" value="KKO44246.1"/>
    <property type="molecule type" value="Genomic_DNA"/>
</dbReference>
<protein>
    <submittedName>
        <fullName evidence="2">Uncharacterized protein</fullName>
    </submittedName>
</protein>
<dbReference type="AlphaFoldDB" id="A0A0M2V0Z2"/>
<evidence type="ECO:0000313" key="2">
    <source>
        <dbReference type="EMBL" id="KKO44246.1"/>
    </source>
</evidence>
<dbReference type="Proteomes" id="UP000034228">
    <property type="component" value="Unassembled WGS sequence"/>
</dbReference>
<dbReference type="STRING" id="336831.WG68_16550"/>
<keyword evidence="3" id="KW-1185">Reference proteome</keyword>
<feature type="transmembrane region" description="Helical" evidence="1">
    <location>
        <begin position="17"/>
        <end position="35"/>
    </location>
</feature>
<sequence length="122" mass="14315">MLTFYYRLASILRPLQTLWFGLAIICLGWLVYLLLRAPVEVSQRWQLTALVSFAFLLNMMLLTLLFATPITAVAPTAFWPRLQYRLRYLLHYCLAWVVTVLFLLILWLFLRITLGIIVPLLL</sequence>
<evidence type="ECO:0000313" key="3">
    <source>
        <dbReference type="Proteomes" id="UP000034228"/>
    </source>
</evidence>
<evidence type="ECO:0000256" key="1">
    <source>
        <dbReference type="SAM" id="Phobius"/>
    </source>
</evidence>
<keyword evidence="1" id="KW-0472">Membrane</keyword>
<reference evidence="2 3" key="1">
    <citation type="submission" date="2015-03" db="EMBL/GenBank/DDBJ databases">
        <title>Draft genome sequences of two protease-producing strains of Arsukibacterium isolated from two cold and alkaline environments.</title>
        <authorList>
            <person name="Lylloff J.E."/>
            <person name="Skov L.B."/>
            <person name="Jepsen M."/>
            <person name="Hallin P.F."/>
            <person name="Sorensen S.J."/>
            <person name="Stougaard P."/>
            <person name="Glaring M.A."/>
        </authorList>
    </citation>
    <scope>NUCLEOTIDE SEQUENCE [LARGE SCALE GENOMIC DNA]</scope>
    <source>
        <strain evidence="2 3">GCM72</strain>
    </source>
</reference>
<feature type="transmembrane region" description="Helical" evidence="1">
    <location>
        <begin position="47"/>
        <end position="68"/>
    </location>
</feature>
<accession>A0A0M2V0Z2</accession>
<keyword evidence="1" id="KW-0812">Transmembrane</keyword>
<organism evidence="2 3">
    <name type="scientific">Arsukibacterium ikkense</name>
    <dbReference type="NCBI Taxonomy" id="336831"/>
    <lineage>
        <taxon>Bacteria</taxon>
        <taxon>Pseudomonadati</taxon>
        <taxon>Pseudomonadota</taxon>
        <taxon>Gammaproteobacteria</taxon>
        <taxon>Chromatiales</taxon>
        <taxon>Chromatiaceae</taxon>
        <taxon>Arsukibacterium</taxon>
    </lineage>
</organism>
<name>A0A0M2V0Z2_9GAMM</name>
<gene>
    <name evidence="2" type="ORF">WG68_16550</name>
</gene>
<proteinExistence type="predicted"/>
<dbReference type="RefSeq" id="WP_046558836.1">
    <property type="nucleotide sequence ID" value="NZ_LAHO01000018.1"/>
</dbReference>